<feature type="chain" id="PRO_5042176049" description="Ig-like domain-containing protein" evidence="12">
    <location>
        <begin position="18"/>
        <end position="203"/>
    </location>
</feature>
<dbReference type="InterPro" id="IPR003599">
    <property type="entry name" value="Ig_sub"/>
</dbReference>
<evidence type="ECO:0000256" key="11">
    <source>
        <dbReference type="SAM" id="MobiDB-lite"/>
    </source>
</evidence>
<dbReference type="PANTHER" id="PTHR25466">
    <property type="entry name" value="T-LYMPHOCYTE ACTIVATION ANTIGEN"/>
    <property type="match status" value="1"/>
</dbReference>
<evidence type="ECO:0000256" key="8">
    <source>
        <dbReference type="ARBA" id="ARBA00023170"/>
    </source>
</evidence>
<dbReference type="PANTHER" id="PTHR25466:SF14">
    <property type="entry name" value="BUTYROPHILIN SUBFAMILY 2 MEMBER A2-LIKE-RELATED"/>
    <property type="match status" value="1"/>
</dbReference>
<feature type="signal peptide" evidence="12">
    <location>
        <begin position="1"/>
        <end position="17"/>
    </location>
</feature>
<evidence type="ECO:0000256" key="2">
    <source>
        <dbReference type="ARBA" id="ARBA00022475"/>
    </source>
</evidence>
<dbReference type="InterPro" id="IPR007110">
    <property type="entry name" value="Ig-like_dom"/>
</dbReference>
<dbReference type="Gene3D" id="2.60.40.10">
    <property type="entry name" value="Immunoglobulins"/>
    <property type="match status" value="1"/>
</dbReference>
<keyword evidence="7" id="KW-1015">Disulfide bond</keyword>
<dbReference type="InterPro" id="IPR051713">
    <property type="entry name" value="T-cell_Activation_Regulation"/>
</dbReference>
<reference evidence="14" key="1">
    <citation type="submission" date="2018-07" db="EMBL/GenBank/DDBJ databases">
        <title>Comparative genomics of catfishes provides insights into carnivory and benthic adaptation.</title>
        <authorList>
            <person name="Zhang Y."/>
            <person name="Wang D."/>
            <person name="Peng Z."/>
            <person name="Zheng S."/>
            <person name="Shao F."/>
            <person name="Tao W."/>
        </authorList>
    </citation>
    <scope>NUCLEOTIDE SEQUENCE</scope>
    <source>
        <strain evidence="14">Chongqing</strain>
    </source>
</reference>
<keyword evidence="2" id="KW-1003">Cell membrane</keyword>
<evidence type="ECO:0000256" key="3">
    <source>
        <dbReference type="ARBA" id="ARBA00022692"/>
    </source>
</evidence>
<sequence>MKVFFLLPLIHLHITEGCSNLEENGDLIPVTAYTGDSVLLPCFCGDLHTKPQNFTWSKYVSLGKWKIIFFNHEQYNDRYQLVIDQSSRHFSLLISNLTVEDGGDYICNLTDSKNRYIRLTVTGSRTESSTSTPVITTSSPTSTAGQRRRQIENGDDEQTGMRVQQKEQDDVTYMTVVHSDPVRAEQTPVASEDTAVYSLVQTY</sequence>
<dbReference type="GO" id="GO:0031295">
    <property type="term" value="P:T cell costimulation"/>
    <property type="evidence" value="ECO:0007669"/>
    <property type="project" value="TreeGrafter"/>
</dbReference>
<evidence type="ECO:0000256" key="1">
    <source>
        <dbReference type="ARBA" id="ARBA00004251"/>
    </source>
</evidence>
<keyword evidence="15" id="KW-1185">Reference proteome</keyword>
<dbReference type="GO" id="GO:0006955">
    <property type="term" value="P:immune response"/>
    <property type="evidence" value="ECO:0007669"/>
    <property type="project" value="TreeGrafter"/>
</dbReference>
<evidence type="ECO:0000256" key="12">
    <source>
        <dbReference type="SAM" id="SignalP"/>
    </source>
</evidence>
<name>A0AAD5AI55_SILAS</name>
<proteinExistence type="predicted"/>
<dbReference type="EMBL" id="MU551707">
    <property type="protein sequence ID" value="KAI5617013.1"/>
    <property type="molecule type" value="Genomic_DNA"/>
</dbReference>
<dbReference type="GO" id="GO:0009897">
    <property type="term" value="C:external side of plasma membrane"/>
    <property type="evidence" value="ECO:0007669"/>
    <property type="project" value="TreeGrafter"/>
</dbReference>
<keyword evidence="10" id="KW-0393">Immunoglobulin domain</keyword>
<dbReference type="Proteomes" id="UP001205998">
    <property type="component" value="Unassembled WGS sequence"/>
</dbReference>
<feature type="region of interest" description="Disordered" evidence="11">
    <location>
        <begin position="127"/>
        <end position="167"/>
    </location>
</feature>
<dbReference type="InterPro" id="IPR013106">
    <property type="entry name" value="Ig_V-set"/>
</dbReference>
<dbReference type="InterPro" id="IPR013783">
    <property type="entry name" value="Ig-like_fold"/>
</dbReference>
<dbReference type="PROSITE" id="PS50835">
    <property type="entry name" value="IG_LIKE"/>
    <property type="match status" value="1"/>
</dbReference>
<keyword evidence="5" id="KW-1133">Transmembrane helix</keyword>
<dbReference type="SUPFAM" id="SSF48726">
    <property type="entry name" value="Immunoglobulin"/>
    <property type="match status" value="1"/>
</dbReference>
<keyword evidence="8" id="KW-0675">Receptor</keyword>
<organism evidence="14 15">
    <name type="scientific">Silurus asotus</name>
    <name type="common">Amur catfish</name>
    <name type="synonym">Parasilurus asotus</name>
    <dbReference type="NCBI Taxonomy" id="30991"/>
    <lineage>
        <taxon>Eukaryota</taxon>
        <taxon>Metazoa</taxon>
        <taxon>Chordata</taxon>
        <taxon>Craniata</taxon>
        <taxon>Vertebrata</taxon>
        <taxon>Euteleostomi</taxon>
        <taxon>Actinopterygii</taxon>
        <taxon>Neopterygii</taxon>
        <taxon>Teleostei</taxon>
        <taxon>Ostariophysi</taxon>
        <taxon>Siluriformes</taxon>
        <taxon>Siluridae</taxon>
        <taxon>Silurus</taxon>
    </lineage>
</organism>
<gene>
    <name evidence="14" type="ORF">C0J50_23266</name>
</gene>
<keyword evidence="4 12" id="KW-0732">Signal</keyword>
<keyword evidence="6" id="KW-0472">Membrane</keyword>
<evidence type="ECO:0000256" key="9">
    <source>
        <dbReference type="ARBA" id="ARBA00023180"/>
    </source>
</evidence>
<evidence type="ECO:0000256" key="5">
    <source>
        <dbReference type="ARBA" id="ARBA00022989"/>
    </source>
</evidence>
<evidence type="ECO:0000256" key="7">
    <source>
        <dbReference type="ARBA" id="ARBA00023157"/>
    </source>
</evidence>
<comment type="caution">
    <text evidence="14">The sequence shown here is derived from an EMBL/GenBank/DDBJ whole genome shotgun (WGS) entry which is preliminary data.</text>
</comment>
<dbReference type="AlphaFoldDB" id="A0AAD5AI55"/>
<keyword evidence="9" id="KW-0325">Glycoprotein</keyword>
<evidence type="ECO:0000313" key="14">
    <source>
        <dbReference type="EMBL" id="KAI5617013.1"/>
    </source>
</evidence>
<dbReference type="SMART" id="SM00409">
    <property type="entry name" value="IG"/>
    <property type="match status" value="1"/>
</dbReference>
<keyword evidence="3" id="KW-0812">Transmembrane</keyword>
<evidence type="ECO:0000256" key="6">
    <source>
        <dbReference type="ARBA" id="ARBA00023136"/>
    </source>
</evidence>
<dbReference type="GO" id="GO:0042130">
    <property type="term" value="P:negative regulation of T cell proliferation"/>
    <property type="evidence" value="ECO:0007669"/>
    <property type="project" value="TreeGrafter"/>
</dbReference>
<evidence type="ECO:0000313" key="15">
    <source>
        <dbReference type="Proteomes" id="UP001205998"/>
    </source>
</evidence>
<feature type="domain" description="Ig-like" evidence="13">
    <location>
        <begin position="8"/>
        <end position="131"/>
    </location>
</feature>
<dbReference type="Pfam" id="PF07686">
    <property type="entry name" value="V-set"/>
    <property type="match status" value="1"/>
</dbReference>
<accession>A0AAD5AI55</accession>
<dbReference type="InterPro" id="IPR036179">
    <property type="entry name" value="Ig-like_dom_sf"/>
</dbReference>
<dbReference type="GO" id="GO:0042102">
    <property type="term" value="P:positive regulation of T cell proliferation"/>
    <property type="evidence" value="ECO:0007669"/>
    <property type="project" value="TreeGrafter"/>
</dbReference>
<evidence type="ECO:0000256" key="4">
    <source>
        <dbReference type="ARBA" id="ARBA00022729"/>
    </source>
</evidence>
<evidence type="ECO:0000256" key="10">
    <source>
        <dbReference type="ARBA" id="ARBA00023319"/>
    </source>
</evidence>
<feature type="compositionally biased region" description="Low complexity" evidence="11">
    <location>
        <begin position="128"/>
        <end position="143"/>
    </location>
</feature>
<protein>
    <recommendedName>
        <fullName evidence="13">Ig-like domain-containing protein</fullName>
    </recommendedName>
</protein>
<dbReference type="GO" id="GO:0071222">
    <property type="term" value="P:cellular response to lipopolysaccharide"/>
    <property type="evidence" value="ECO:0007669"/>
    <property type="project" value="TreeGrafter"/>
</dbReference>
<dbReference type="GO" id="GO:0007166">
    <property type="term" value="P:cell surface receptor signaling pathway"/>
    <property type="evidence" value="ECO:0007669"/>
    <property type="project" value="TreeGrafter"/>
</dbReference>
<comment type="subcellular location">
    <subcellularLocation>
        <location evidence="1">Cell membrane</location>
        <topology evidence="1">Single-pass type I membrane protein</topology>
    </subcellularLocation>
</comment>
<evidence type="ECO:0000259" key="13">
    <source>
        <dbReference type="PROSITE" id="PS50835"/>
    </source>
</evidence>